<evidence type="ECO:0000313" key="1">
    <source>
        <dbReference type="EMBL" id="JAI05455.1"/>
    </source>
</evidence>
<protein>
    <submittedName>
        <fullName evidence="1">Uncharacterized protein</fullName>
    </submittedName>
</protein>
<sequence length="26" mass="3069">MSRLIIPHRAACFRGGWSPSTQRRRK</sequence>
<reference evidence="1" key="2">
    <citation type="journal article" date="2015" name="Fish Shellfish Immunol.">
        <title>Early steps in the European eel (Anguilla anguilla)-Vibrio vulnificus interaction in the gills: Role of the RtxA13 toxin.</title>
        <authorList>
            <person name="Callol A."/>
            <person name="Pajuelo D."/>
            <person name="Ebbesson L."/>
            <person name="Teles M."/>
            <person name="MacKenzie S."/>
            <person name="Amaro C."/>
        </authorList>
    </citation>
    <scope>NUCLEOTIDE SEQUENCE</scope>
</reference>
<dbReference type="EMBL" id="GBXM01003123">
    <property type="protein sequence ID" value="JAI05455.1"/>
    <property type="molecule type" value="Transcribed_RNA"/>
</dbReference>
<dbReference type="AlphaFoldDB" id="A0A0E9XS43"/>
<organism evidence="1">
    <name type="scientific">Anguilla anguilla</name>
    <name type="common">European freshwater eel</name>
    <name type="synonym">Muraena anguilla</name>
    <dbReference type="NCBI Taxonomy" id="7936"/>
    <lineage>
        <taxon>Eukaryota</taxon>
        <taxon>Metazoa</taxon>
        <taxon>Chordata</taxon>
        <taxon>Craniata</taxon>
        <taxon>Vertebrata</taxon>
        <taxon>Euteleostomi</taxon>
        <taxon>Actinopterygii</taxon>
        <taxon>Neopterygii</taxon>
        <taxon>Teleostei</taxon>
        <taxon>Anguilliformes</taxon>
        <taxon>Anguillidae</taxon>
        <taxon>Anguilla</taxon>
    </lineage>
</organism>
<name>A0A0E9XS43_ANGAN</name>
<reference evidence="1" key="1">
    <citation type="submission" date="2014-11" db="EMBL/GenBank/DDBJ databases">
        <authorList>
            <person name="Amaro Gonzalez C."/>
        </authorList>
    </citation>
    <scope>NUCLEOTIDE SEQUENCE</scope>
</reference>
<proteinExistence type="predicted"/>
<accession>A0A0E9XS43</accession>